<feature type="transmembrane region" description="Helical" evidence="5">
    <location>
        <begin position="230"/>
        <end position="247"/>
    </location>
</feature>
<dbReference type="AlphaFoldDB" id="A0AAE0H7M5"/>
<accession>A0AAE0H7M5</accession>
<dbReference type="GeneID" id="87838346"/>
<reference evidence="6" key="2">
    <citation type="submission" date="2023-06" db="EMBL/GenBank/DDBJ databases">
        <authorList>
            <consortium name="Lawrence Berkeley National Laboratory"/>
            <person name="Haridas S."/>
            <person name="Hensen N."/>
            <person name="Bonometti L."/>
            <person name="Westerberg I."/>
            <person name="Brannstrom I.O."/>
            <person name="Guillou S."/>
            <person name="Cros-Aarteil S."/>
            <person name="Calhoun S."/>
            <person name="Kuo A."/>
            <person name="Mondo S."/>
            <person name="Pangilinan J."/>
            <person name="Riley R."/>
            <person name="Labutti K."/>
            <person name="Andreopoulos B."/>
            <person name="Lipzen A."/>
            <person name="Chen C."/>
            <person name="Yanf M."/>
            <person name="Daum C."/>
            <person name="Ng V."/>
            <person name="Clum A."/>
            <person name="Steindorff A."/>
            <person name="Ohm R."/>
            <person name="Martin F."/>
            <person name="Silar P."/>
            <person name="Natvig D."/>
            <person name="Lalanne C."/>
            <person name="Gautier V."/>
            <person name="Ament-Velasquez S.L."/>
            <person name="Kruys A."/>
            <person name="Hutchinson M.I."/>
            <person name="Powell A.J."/>
            <person name="Barry K."/>
            <person name="Miller A.N."/>
            <person name="Grigoriev I.V."/>
            <person name="Debuchy R."/>
            <person name="Gladieux P."/>
            <person name="Thoren M.H."/>
            <person name="Johannesson H."/>
        </authorList>
    </citation>
    <scope>NUCLEOTIDE SEQUENCE</scope>
    <source>
        <strain evidence="6">CBS 168.71</strain>
    </source>
</reference>
<feature type="transmembrane region" description="Helical" evidence="5">
    <location>
        <begin position="46"/>
        <end position="65"/>
    </location>
</feature>
<gene>
    <name evidence="6" type="ORF">B0H64DRAFT_349389</name>
</gene>
<keyword evidence="2 5" id="KW-0812">Transmembrane</keyword>
<organism evidence="6 7">
    <name type="scientific">Chaetomium fimeti</name>
    <dbReference type="NCBI Taxonomy" id="1854472"/>
    <lineage>
        <taxon>Eukaryota</taxon>
        <taxon>Fungi</taxon>
        <taxon>Dikarya</taxon>
        <taxon>Ascomycota</taxon>
        <taxon>Pezizomycotina</taxon>
        <taxon>Sordariomycetes</taxon>
        <taxon>Sordariomycetidae</taxon>
        <taxon>Sordariales</taxon>
        <taxon>Chaetomiaceae</taxon>
        <taxon>Chaetomium</taxon>
    </lineage>
</organism>
<keyword evidence="7" id="KW-1185">Reference proteome</keyword>
<evidence type="ECO:0000256" key="5">
    <source>
        <dbReference type="SAM" id="Phobius"/>
    </source>
</evidence>
<evidence type="ECO:0000256" key="1">
    <source>
        <dbReference type="ARBA" id="ARBA00004141"/>
    </source>
</evidence>
<evidence type="ECO:0000313" key="7">
    <source>
        <dbReference type="Proteomes" id="UP001278766"/>
    </source>
</evidence>
<keyword evidence="3 5" id="KW-1133">Transmembrane helix</keyword>
<reference evidence="6" key="1">
    <citation type="journal article" date="2023" name="Mol. Phylogenet. Evol.">
        <title>Genome-scale phylogeny and comparative genomics of the fungal order Sordariales.</title>
        <authorList>
            <person name="Hensen N."/>
            <person name="Bonometti L."/>
            <person name="Westerberg I."/>
            <person name="Brannstrom I.O."/>
            <person name="Guillou S."/>
            <person name="Cros-Aarteil S."/>
            <person name="Calhoun S."/>
            <person name="Haridas S."/>
            <person name="Kuo A."/>
            <person name="Mondo S."/>
            <person name="Pangilinan J."/>
            <person name="Riley R."/>
            <person name="LaButti K."/>
            <person name="Andreopoulos B."/>
            <person name="Lipzen A."/>
            <person name="Chen C."/>
            <person name="Yan M."/>
            <person name="Daum C."/>
            <person name="Ng V."/>
            <person name="Clum A."/>
            <person name="Steindorff A."/>
            <person name="Ohm R.A."/>
            <person name="Martin F."/>
            <person name="Silar P."/>
            <person name="Natvig D.O."/>
            <person name="Lalanne C."/>
            <person name="Gautier V."/>
            <person name="Ament-Velasquez S.L."/>
            <person name="Kruys A."/>
            <person name="Hutchinson M.I."/>
            <person name="Powell A.J."/>
            <person name="Barry K."/>
            <person name="Miller A.N."/>
            <person name="Grigoriev I.V."/>
            <person name="Debuchy R."/>
            <person name="Gladieux P."/>
            <person name="Hiltunen Thoren M."/>
            <person name="Johannesson H."/>
        </authorList>
    </citation>
    <scope>NUCLEOTIDE SEQUENCE</scope>
    <source>
        <strain evidence="6">CBS 168.71</strain>
    </source>
</reference>
<comment type="subcellular location">
    <subcellularLocation>
        <location evidence="1">Membrane</location>
        <topology evidence="1">Multi-pass membrane protein</topology>
    </subcellularLocation>
</comment>
<dbReference type="Pfam" id="PF04479">
    <property type="entry name" value="RTA1"/>
    <property type="match status" value="1"/>
</dbReference>
<evidence type="ECO:0000256" key="3">
    <source>
        <dbReference type="ARBA" id="ARBA00022989"/>
    </source>
</evidence>
<dbReference type="GO" id="GO:0016020">
    <property type="term" value="C:membrane"/>
    <property type="evidence" value="ECO:0007669"/>
    <property type="project" value="UniProtKB-SubCell"/>
</dbReference>
<feature type="transmembrane region" description="Helical" evidence="5">
    <location>
        <begin position="183"/>
        <end position="209"/>
    </location>
</feature>
<name>A0AAE0H7M5_9PEZI</name>
<feature type="transmembrane region" description="Helical" evidence="5">
    <location>
        <begin position="72"/>
        <end position="93"/>
    </location>
</feature>
<feature type="transmembrane region" description="Helical" evidence="5">
    <location>
        <begin position="145"/>
        <end position="163"/>
    </location>
</feature>
<dbReference type="Proteomes" id="UP001278766">
    <property type="component" value="Unassembled WGS sequence"/>
</dbReference>
<proteinExistence type="predicted"/>
<dbReference type="InterPro" id="IPR007568">
    <property type="entry name" value="RTA1"/>
</dbReference>
<dbReference type="PANTHER" id="PTHR31465">
    <property type="entry name" value="PROTEIN RTA1-RELATED"/>
    <property type="match status" value="1"/>
</dbReference>
<dbReference type="RefSeq" id="XP_062654871.1">
    <property type="nucleotide sequence ID" value="XM_062801398.1"/>
</dbReference>
<sequence>MTTPRATPTLPSAPKCTTATPDHHGYVPPTACNANYGFYPSWEWNLVFAIGFFLASLLHIAQLLATRKWFCWVVVMGALWEYACFVLRTLGAFDQQNGGLVVVSTLLFLLAPLWINAFVYMVVARLIYFLLPPYSQNIFGMSPRWLAKAFVAVDVVSFFIQAAGGGMLADQDRGDTVKTGQHIYMAGIGVQLTFVVIFAVITVLFTVRLERSMGAGQLEARHNVTVTRHLVWSMLAVIGLIVVRIVFRFVEFSGGVSSSNPILANEAYQLGLDALPMLIALLLMNAVHPGKVLKGPDSSFPRIWPRRWKGKSGNEHELLQSSSVDLNGQRYGQE</sequence>
<dbReference type="EMBL" id="JAUEPN010000010">
    <property type="protein sequence ID" value="KAK3291357.1"/>
    <property type="molecule type" value="Genomic_DNA"/>
</dbReference>
<feature type="transmembrane region" description="Helical" evidence="5">
    <location>
        <begin position="267"/>
        <end position="287"/>
    </location>
</feature>
<comment type="caution">
    <text evidence="6">The sequence shown here is derived from an EMBL/GenBank/DDBJ whole genome shotgun (WGS) entry which is preliminary data.</text>
</comment>
<evidence type="ECO:0000256" key="2">
    <source>
        <dbReference type="ARBA" id="ARBA00022692"/>
    </source>
</evidence>
<protein>
    <submittedName>
        <fullName evidence="6">RTA1 like protein-domain-containing protein</fullName>
    </submittedName>
</protein>
<evidence type="ECO:0000313" key="6">
    <source>
        <dbReference type="EMBL" id="KAK3291357.1"/>
    </source>
</evidence>
<evidence type="ECO:0000256" key="4">
    <source>
        <dbReference type="ARBA" id="ARBA00023136"/>
    </source>
</evidence>
<dbReference type="PANTHER" id="PTHR31465:SF15">
    <property type="entry name" value="LIPID TRANSPORTER ATNI-RELATED"/>
    <property type="match status" value="1"/>
</dbReference>
<keyword evidence="4 5" id="KW-0472">Membrane</keyword>
<feature type="transmembrane region" description="Helical" evidence="5">
    <location>
        <begin position="99"/>
        <end position="124"/>
    </location>
</feature>